<dbReference type="AlphaFoldDB" id="A0A8J3A3R1"/>
<evidence type="ECO:0000313" key="2">
    <source>
        <dbReference type="EMBL" id="GGH97469.1"/>
    </source>
</evidence>
<evidence type="ECO:0000259" key="1">
    <source>
        <dbReference type="SMART" id="SM00978"/>
    </source>
</evidence>
<evidence type="ECO:0000313" key="5">
    <source>
        <dbReference type="Proteomes" id="UP000818603"/>
    </source>
</evidence>
<comment type="caution">
    <text evidence="2">The sequence shown here is derived from an EMBL/GenBank/DDBJ whole genome shotgun (WGS) entry which is preliminary data.</text>
</comment>
<dbReference type="InterPro" id="IPR007379">
    <property type="entry name" value="Tim44-like_dom"/>
</dbReference>
<dbReference type="Gene3D" id="3.10.450.240">
    <property type="match status" value="1"/>
</dbReference>
<dbReference type="EMBL" id="BMGZ01000002">
    <property type="protein sequence ID" value="GGH97469.1"/>
    <property type="molecule type" value="Genomic_DNA"/>
</dbReference>
<proteinExistence type="predicted"/>
<dbReference type="Pfam" id="PF04280">
    <property type="entry name" value="Tim44"/>
    <property type="match status" value="1"/>
</dbReference>
<reference evidence="3 5" key="2">
    <citation type="submission" date="2020-02" db="EMBL/GenBank/DDBJ databases">
        <title>Genome sequence of Parvularcula flava strain NH6-79.</title>
        <authorList>
            <person name="Abdul Karim M.H."/>
            <person name="Lam M.Q."/>
            <person name="Chen S.J."/>
            <person name="Yahya A."/>
            <person name="Shahir S."/>
            <person name="Shamsir M.S."/>
            <person name="Chong C.S."/>
        </authorList>
    </citation>
    <scope>NUCLEOTIDE SEQUENCE [LARGE SCALE GENOMIC DNA]</scope>
    <source>
        <strain evidence="3 5">NH6-79</strain>
    </source>
</reference>
<dbReference type="SUPFAM" id="SSF54427">
    <property type="entry name" value="NTF2-like"/>
    <property type="match status" value="1"/>
</dbReference>
<reference evidence="2" key="1">
    <citation type="journal article" date="2014" name="Int. J. Syst. Evol. Microbiol.">
        <title>Complete genome sequence of Corynebacterium casei LMG S-19264T (=DSM 44701T), isolated from a smear-ripened cheese.</title>
        <authorList>
            <consortium name="US DOE Joint Genome Institute (JGI-PGF)"/>
            <person name="Walter F."/>
            <person name="Albersmeier A."/>
            <person name="Kalinowski J."/>
            <person name="Ruckert C."/>
        </authorList>
    </citation>
    <scope>NUCLEOTIDE SEQUENCE</scope>
    <source>
        <strain evidence="2">CGMCC 1.14984</strain>
    </source>
</reference>
<dbReference type="InterPro" id="IPR032710">
    <property type="entry name" value="NTF2-like_dom_sf"/>
</dbReference>
<dbReference type="SMART" id="SM00978">
    <property type="entry name" value="Tim44"/>
    <property type="match status" value="1"/>
</dbReference>
<evidence type="ECO:0000313" key="4">
    <source>
        <dbReference type="Proteomes" id="UP000621856"/>
    </source>
</evidence>
<sequence length="213" mass="23839">MDLTTIIFAALAGFICYRLYTVLGTRGGHEPDEQEEPPFAKQAEDVQATMPEEPVSRTENEPGWAEPIRDAWPDFRAGEFLYGAKSAYEMIVEAFAGDRLAEVKPYLDPGVYRAFEAAVKSRRDAGQTSELNFVGIENASFAGYNVENGMLRITVDFRSDQVRVLRDQNGEIIEGDPNRIDLVRDRWTFARPLKSRDPNWILVETGGSAPDAS</sequence>
<accession>A0A8J3A3R1</accession>
<keyword evidence="5" id="KW-1185">Reference proteome</keyword>
<dbReference type="RefSeq" id="WP_155139828.1">
    <property type="nucleotide sequence ID" value="NZ_BMGZ01000002.1"/>
</dbReference>
<dbReference type="Proteomes" id="UP000621856">
    <property type="component" value="Unassembled WGS sequence"/>
</dbReference>
<name>A0A8J3A3R1_9PROT</name>
<evidence type="ECO:0000313" key="3">
    <source>
        <dbReference type="EMBL" id="NHK28104.1"/>
    </source>
</evidence>
<organism evidence="2 4">
    <name type="scientific">Aquisalinus luteolus</name>
    <dbReference type="NCBI Taxonomy" id="1566827"/>
    <lineage>
        <taxon>Bacteria</taxon>
        <taxon>Pseudomonadati</taxon>
        <taxon>Pseudomonadota</taxon>
        <taxon>Alphaproteobacteria</taxon>
        <taxon>Parvularculales</taxon>
        <taxon>Parvularculaceae</taxon>
        <taxon>Aquisalinus</taxon>
    </lineage>
</organism>
<gene>
    <name evidence="3" type="ORF">FF098_009335</name>
    <name evidence="2" type="ORF">GCM10011355_18780</name>
</gene>
<dbReference type="EMBL" id="VCJR02000002">
    <property type="protein sequence ID" value="NHK28104.1"/>
    <property type="molecule type" value="Genomic_DNA"/>
</dbReference>
<dbReference type="NCBIfam" id="NF033779">
    <property type="entry name" value="Tim44_TimA_adap"/>
    <property type="match status" value="1"/>
</dbReference>
<reference evidence="2" key="3">
    <citation type="submission" date="2020-09" db="EMBL/GenBank/DDBJ databases">
        <authorList>
            <person name="Sun Q."/>
            <person name="Zhou Y."/>
        </authorList>
    </citation>
    <scope>NUCLEOTIDE SEQUENCE</scope>
    <source>
        <strain evidence="2">CGMCC 1.14984</strain>
    </source>
</reference>
<dbReference type="Proteomes" id="UP000818603">
    <property type="component" value="Unassembled WGS sequence"/>
</dbReference>
<protein>
    <submittedName>
        <fullName evidence="2">Calcium-binding protein</fullName>
    </submittedName>
    <submittedName>
        <fullName evidence="3">Tim44 domain-containing protein</fullName>
    </submittedName>
</protein>
<feature type="domain" description="Tim44-like" evidence="1">
    <location>
        <begin position="61"/>
        <end position="207"/>
    </location>
</feature>